<protein>
    <recommendedName>
        <fullName evidence="3">DUF1919 domain-containing protein</fullName>
    </recommendedName>
</protein>
<dbReference type="InterPro" id="IPR037226">
    <property type="entry name" value="CAC2185-like_sf"/>
</dbReference>
<evidence type="ECO:0000313" key="2">
    <source>
        <dbReference type="Proteomes" id="UP001501496"/>
    </source>
</evidence>
<keyword evidence="2" id="KW-1185">Reference proteome</keyword>
<dbReference type="SUPFAM" id="SSF142795">
    <property type="entry name" value="CAC2185-like"/>
    <property type="match status" value="1"/>
</dbReference>
<organism evidence="1 2">
    <name type="scientific">Postechiella marina</name>
    <dbReference type="NCBI Taxonomy" id="943941"/>
    <lineage>
        <taxon>Bacteria</taxon>
        <taxon>Pseudomonadati</taxon>
        <taxon>Bacteroidota</taxon>
        <taxon>Flavobacteriia</taxon>
        <taxon>Flavobacteriales</taxon>
        <taxon>Flavobacteriaceae</taxon>
        <taxon>Postechiella</taxon>
    </lineage>
</organism>
<name>A0ABP8C1T1_9FLAO</name>
<sequence>MIRKIKVFFKRKFRDKFKKLISKKDIELLSNKNFVIISNNCWGGALYRWYNRSYNSPFVGLFLYGPCYIKLLSNFDFYIKQELNFIEISSYKDRIKDYPVALLGDVEIHFTHYDSEEEAKEKWERRTARMLEEKNKDRYFFKICDRERVTKAHLIQFHNLPLKNKISFAINDYEALKGKNHIKMFESHKNEKRTVPNGKKVFKLTFLYFNLNNWLLSGAEH</sequence>
<reference evidence="2" key="1">
    <citation type="journal article" date="2019" name="Int. J. Syst. Evol. Microbiol.">
        <title>The Global Catalogue of Microorganisms (GCM) 10K type strain sequencing project: providing services to taxonomists for standard genome sequencing and annotation.</title>
        <authorList>
            <consortium name="The Broad Institute Genomics Platform"/>
            <consortium name="The Broad Institute Genome Sequencing Center for Infectious Disease"/>
            <person name="Wu L."/>
            <person name="Ma J."/>
        </authorList>
    </citation>
    <scope>NUCLEOTIDE SEQUENCE [LARGE SCALE GENOMIC DNA]</scope>
    <source>
        <strain evidence="2">JCM 17630</strain>
    </source>
</reference>
<dbReference type="InterPro" id="IPR015037">
    <property type="entry name" value="DUF1919"/>
</dbReference>
<dbReference type="Pfam" id="PF08942">
    <property type="entry name" value="DUF1919"/>
    <property type="match status" value="1"/>
</dbReference>
<gene>
    <name evidence="1" type="ORF">GCM10022291_04580</name>
</gene>
<proteinExistence type="predicted"/>
<accession>A0ABP8C1T1</accession>
<dbReference type="EMBL" id="BAABCA010000001">
    <property type="protein sequence ID" value="GAA4231650.1"/>
    <property type="molecule type" value="Genomic_DNA"/>
</dbReference>
<dbReference type="RefSeq" id="WP_344786448.1">
    <property type="nucleotide sequence ID" value="NZ_BAABCA010000001.1"/>
</dbReference>
<evidence type="ECO:0008006" key="3">
    <source>
        <dbReference type="Google" id="ProtNLM"/>
    </source>
</evidence>
<comment type="caution">
    <text evidence="1">The sequence shown here is derived from an EMBL/GenBank/DDBJ whole genome shotgun (WGS) entry which is preliminary data.</text>
</comment>
<evidence type="ECO:0000313" key="1">
    <source>
        <dbReference type="EMBL" id="GAA4231650.1"/>
    </source>
</evidence>
<dbReference type="Proteomes" id="UP001501496">
    <property type="component" value="Unassembled WGS sequence"/>
</dbReference>